<dbReference type="InterPro" id="IPR044068">
    <property type="entry name" value="CB"/>
</dbReference>
<keyword evidence="15" id="KW-1185">Reference proteome</keyword>
<keyword evidence="4 11" id="KW-0963">Cytoplasm</keyword>
<reference evidence="14 15" key="1">
    <citation type="journal article" date="2014" name="Appl. Environ. Microbiol.">
        <title>Genomic encyclopedia of type strains of the genus Bifidobacterium.</title>
        <authorList>
            <person name="Milani C."/>
            <person name="Lugli G.A."/>
            <person name="Duranti S."/>
            <person name="Turroni F."/>
            <person name="Bottacini F."/>
            <person name="Mangifesta M."/>
            <person name="Sanchez B."/>
            <person name="Viappiani A."/>
            <person name="Mancabelli L."/>
            <person name="Taminiau B."/>
            <person name="Delcenserie V."/>
            <person name="Barrangou R."/>
            <person name="Margolles A."/>
            <person name="van Sinderen D."/>
            <person name="Ventura M."/>
        </authorList>
    </citation>
    <scope>NUCLEOTIDE SEQUENCE [LARGE SCALE GENOMIC DNA]</scope>
    <source>
        <strain evidence="14 15">LMG 11587</strain>
    </source>
</reference>
<keyword evidence="9 11" id="KW-0233">DNA recombination</keyword>
<dbReference type="Proteomes" id="UP000028569">
    <property type="component" value="Chromosome"/>
</dbReference>
<dbReference type="GO" id="GO:0006313">
    <property type="term" value="P:DNA transposition"/>
    <property type="evidence" value="ECO:0007669"/>
    <property type="project" value="UniProtKB-UniRule"/>
</dbReference>
<protein>
    <recommendedName>
        <fullName evidence="3 11">Tyrosine recombinase XerD</fullName>
    </recommendedName>
</protein>
<evidence type="ECO:0000256" key="9">
    <source>
        <dbReference type="ARBA" id="ARBA00023172"/>
    </source>
</evidence>
<feature type="active site" evidence="11">
    <location>
        <position position="292"/>
    </location>
</feature>
<sequence>MTSQHDREGSRTIPDDLPKAMADLLDQFLAYTGVERGLAPATVKAYRSDLSMYAGWLSRQGIRSLDQVTKGDVEGFLAGLSSESPASRSRRLAAVHEWHKFALQQGVTDEDASRGVKAPKGTASLPDVLTVDEVARLLDAAAMGGSQDAVVLRDKALLEFMYATGCRVSEAVGANLDDLDLDEHVVRLTGKGDKQRLVPVGSYACAALESYLNLGRPDLQGRATRGRELTAVFLNKRGKRLTRQSVWEVVRKAGERAGIQRPLHPHTLRHSFATHLIEGGADVRSVQELLGHSSVTTTQIYTHVSPQGLIEAYQTAHPRAR</sequence>
<dbReference type="GO" id="GO:0003677">
    <property type="term" value="F:DNA binding"/>
    <property type="evidence" value="ECO:0007669"/>
    <property type="project" value="UniProtKB-UniRule"/>
</dbReference>
<dbReference type="KEGG" id="bii:BINDI_0439"/>
<evidence type="ECO:0000256" key="5">
    <source>
        <dbReference type="ARBA" id="ARBA00022618"/>
    </source>
</evidence>
<dbReference type="InterPro" id="IPR004107">
    <property type="entry name" value="Integrase_SAM-like_N"/>
</dbReference>
<evidence type="ECO:0000256" key="3">
    <source>
        <dbReference type="ARBA" id="ARBA00015810"/>
    </source>
</evidence>
<dbReference type="NCBIfam" id="TIGR02225">
    <property type="entry name" value="recomb_XerD"/>
    <property type="match status" value="1"/>
</dbReference>
<keyword evidence="6 11" id="KW-0159">Chromosome partition</keyword>
<dbReference type="PANTHER" id="PTHR30349:SF81">
    <property type="entry name" value="TYROSINE RECOMBINASE XERC"/>
    <property type="match status" value="1"/>
</dbReference>
<dbReference type="InterPro" id="IPR011932">
    <property type="entry name" value="Recomb_XerD"/>
</dbReference>
<dbReference type="GO" id="GO:0005737">
    <property type="term" value="C:cytoplasm"/>
    <property type="evidence" value="ECO:0007669"/>
    <property type="project" value="UniProtKB-SubCell"/>
</dbReference>
<name>A0A087VTJ7_9BIFI</name>
<dbReference type="PROSITE" id="PS51898">
    <property type="entry name" value="TYR_RECOMBINASE"/>
    <property type="match status" value="1"/>
</dbReference>
<evidence type="ECO:0000313" key="14">
    <source>
        <dbReference type="EMBL" id="AIC91720.1"/>
    </source>
</evidence>
<gene>
    <name evidence="11" type="primary">xerD</name>
    <name evidence="14" type="ORF">BINDI_0439</name>
</gene>
<dbReference type="GO" id="GO:0007059">
    <property type="term" value="P:chromosome segregation"/>
    <property type="evidence" value="ECO:0007669"/>
    <property type="project" value="UniProtKB-UniRule"/>
</dbReference>
<evidence type="ECO:0000256" key="1">
    <source>
        <dbReference type="ARBA" id="ARBA00004496"/>
    </source>
</evidence>
<keyword evidence="7 11" id="KW-0229">DNA integration</keyword>
<feature type="active site" evidence="11">
    <location>
        <position position="266"/>
    </location>
</feature>
<dbReference type="PROSITE" id="PS51900">
    <property type="entry name" value="CB"/>
    <property type="match status" value="1"/>
</dbReference>
<dbReference type="GO" id="GO:0051301">
    <property type="term" value="P:cell division"/>
    <property type="evidence" value="ECO:0007669"/>
    <property type="project" value="UniProtKB-KW"/>
</dbReference>
<feature type="active site" evidence="11">
    <location>
        <position position="191"/>
    </location>
</feature>
<evidence type="ECO:0000256" key="4">
    <source>
        <dbReference type="ARBA" id="ARBA00022490"/>
    </source>
</evidence>
<comment type="function">
    <text evidence="11">Site-specific tyrosine recombinase, which acts by catalyzing the cutting and rejoining of the recombining DNA molecules. The XerC-XerD complex is essential to convert dimers of the bacterial chromosome into monomers to permit their segregation at cell division. It also contributes to the segregational stability of plasmids.</text>
</comment>
<organism evidence="14 15">
    <name type="scientific">Bifidobacterium [indicum] DSM 20214 = LMG 11587</name>
    <dbReference type="NCBI Taxonomy" id="1341694"/>
    <lineage>
        <taxon>Bacteria</taxon>
        <taxon>Bacillati</taxon>
        <taxon>Actinomycetota</taxon>
        <taxon>Actinomycetes</taxon>
        <taxon>Bifidobacteriales</taxon>
        <taxon>Bifidobacteriaceae</taxon>
        <taxon>Bifidobacterium</taxon>
    </lineage>
</organism>
<dbReference type="InterPro" id="IPR013762">
    <property type="entry name" value="Integrase-like_cat_sf"/>
</dbReference>
<dbReference type="Pfam" id="PF02899">
    <property type="entry name" value="Phage_int_SAM_1"/>
    <property type="match status" value="1"/>
</dbReference>
<dbReference type="InterPro" id="IPR023009">
    <property type="entry name" value="Tyrosine_recombinase_XerC/XerD"/>
</dbReference>
<dbReference type="InterPro" id="IPR010998">
    <property type="entry name" value="Integrase_recombinase_N"/>
</dbReference>
<feature type="active site" evidence="11">
    <location>
        <position position="167"/>
    </location>
</feature>
<evidence type="ECO:0000259" key="13">
    <source>
        <dbReference type="PROSITE" id="PS51900"/>
    </source>
</evidence>
<evidence type="ECO:0000259" key="12">
    <source>
        <dbReference type="PROSITE" id="PS51898"/>
    </source>
</evidence>
<keyword evidence="5 11" id="KW-0132">Cell division</keyword>
<dbReference type="HAMAP" id="MF_01808">
    <property type="entry name" value="Recomb_XerC_XerD"/>
    <property type="match status" value="1"/>
</dbReference>
<dbReference type="Gene3D" id="1.10.150.130">
    <property type="match status" value="1"/>
</dbReference>
<dbReference type="GO" id="GO:0009037">
    <property type="term" value="F:tyrosine-based site-specific recombinase activity"/>
    <property type="evidence" value="ECO:0007669"/>
    <property type="project" value="UniProtKB-UniRule"/>
</dbReference>
<dbReference type="Pfam" id="PF00589">
    <property type="entry name" value="Phage_integrase"/>
    <property type="match status" value="1"/>
</dbReference>
<feature type="domain" description="Core-binding (CB)" evidence="13">
    <location>
        <begin position="19"/>
        <end position="103"/>
    </location>
</feature>
<accession>A0A087VTJ7</accession>
<dbReference type="NCBIfam" id="NF001399">
    <property type="entry name" value="PRK00283.1"/>
    <property type="match status" value="1"/>
</dbReference>
<keyword evidence="10 11" id="KW-0131">Cell cycle</keyword>
<evidence type="ECO:0000256" key="2">
    <source>
        <dbReference type="ARBA" id="ARBA00010450"/>
    </source>
</evidence>
<dbReference type="HOGENOM" id="CLU_027562_9_0_11"/>
<dbReference type="CDD" id="cd00798">
    <property type="entry name" value="INT_XerDC_C"/>
    <property type="match status" value="1"/>
</dbReference>
<dbReference type="Gene3D" id="1.10.443.10">
    <property type="entry name" value="Intergrase catalytic core"/>
    <property type="match status" value="1"/>
</dbReference>
<evidence type="ECO:0000256" key="7">
    <source>
        <dbReference type="ARBA" id="ARBA00022908"/>
    </source>
</evidence>
<evidence type="ECO:0000256" key="8">
    <source>
        <dbReference type="ARBA" id="ARBA00023125"/>
    </source>
</evidence>
<dbReference type="InterPro" id="IPR011010">
    <property type="entry name" value="DNA_brk_join_enz"/>
</dbReference>
<feature type="active site" description="O-(3'-phospho-DNA)-tyrosine intermediate" evidence="11">
    <location>
        <position position="301"/>
    </location>
</feature>
<proteinExistence type="inferred from homology"/>
<evidence type="ECO:0000313" key="15">
    <source>
        <dbReference type="Proteomes" id="UP000028569"/>
    </source>
</evidence>
<comment type="subcellular location">
    <subcellularLocation>
        <location evidence="1 11">Cytoplasm</location>
    </subcellularLocation>
</comment>
<keyword evidence="8 11" id="KW-0238">DNA-binding</keyword>
<dbReference type="InterPro" id="IPR050090">
    <property type="entry name" value="Tyrosine_recombinase_XerCD"/>
</dbReference>
<dbReference type="EMBL" id="CP006018">
    <property type="protein sequence ID" value="AIC91720.1"/>
    <property type="molecule type" value="Genomic_DNA"/>
</dbReference>
<comment type="subunit">
    <text evidence="11">Forms a cyclic heterotetrameric complex composed of two molecules of XerC and two molecules of XerD.</text>
</comment>
<dbReference type="HAMAP" id="MF_01807">
    <property type="entry name" value="Recomb_XerD"/>
    <property type="match status" value="1"/>
</dbReference>
<comment type="similarity">
    <text evidence="2 11">Belongs to the 'phage' integrase family. XerD subfamily.</text>
</comment>
<dbReference type="SUPFAM" id="SSF56349">
    <property type="entry name" value="DNA breaking-rejoining enzymes"/>
    <property type="match status" value="1"/>
</dbReference>
<evidence type="ECO:0000256" key="6">
    <source>
        <dbReference type="ARBA" id="ARBA00022829"/>
    </source>
</evidence>
<evidence type="ECO:0000256" key="11">
    <source>
        <dbReference type="HAMAP-Rule" id="MF_01807"/>
    </source>
</evidence>
<feature type="domain" description="Tyr recombinase" evidence="12">
    <location>
        <begin position="124"/>
        <end position="314"/>
    </location>
</feature>
<dbReference type="InterPro" id="IPR002104">
    <property type="entry name" value="Integrase_catalytic"/>
</dbReference>
<dbReference type="AlphaFoldDB" id="A0A087VTJ7"/>
<feature type="active site" evidence="11">
    <location>
        <position position="269"/>
    </location>
</feature>
<evidence type="ECO:0000256" key="10">
    <source>
        <dbReference type="ARBA" id="ARBA00023306"/>
    </source>
</evidence>
<dbReference type="PANTHER" id="PTHR30349">
    <property type="entry name" value="PHAGE INTEGRASE-RELATED"/>
    <property type="match status" value="1"/>
</dbReference>